<evidence type="ECO:0000313" key="4">
    <source>
        <dbReference type="EMBL" id="MEC5423281.1"/>
    </source>
</evidence>
<keyword evidence="5" id="KW-1185">Reference proteome</keyword>
<dbReference type="NCBIfam" id="NF006769">
    <property type="entry name" value="PRK09290.1-3"/>
    <property type="match status" value="1"/>
</dbReference>
<dbReference type="InterPro" id="IPR036264">
    <property type="entry name" value="Bact_exopeptidase_dim_dom"/>
</dbReference>
<reference evidence="4 5" key="1">
    <citation type="journal article" date="2024" name="Int. J. Syst. Evol. Microbiol.">
        <title>Virgibacillus tibetensis sp. nov., isolated from salt lake on the Tibetan Plateau of China.</title>
        <authorList>
            <person name="Phurbu D."/>
            <person name="Liu Z.-X."/>
            <person name="Wang R."/>
            <person name="Zheng Y.-Y."/>
            <person name="Liu H.-C."/>
            <person name="Zhou Y.-G."/>
            <person name="Yu Y.-J."/>
            <person name="Li A.-H."/>
        </authorList>
    </citation>
    <scope>NUCLEOTIDE SEQUENCE [LARGE SCALE GENOMIC DNA]</scope>
    <source>
        <strain evidence="4 5">C22-A2</strain>
    </source>
</reference>
<dbReference type="NCBIfam" id="NF006771">
    <property type="entry name" value="PRK09290.1-5"/>
    <property type="match status" value="1"/>
</dbReference>
<comment type="similarity">
    <text evidence="1">Belongs to the peptidase M20 family.</text>
</comment>
<evidence type="ECO:0000256" key="1">
    <source>
        <dbReference type="ARBA" id="ARBA00006153"/>
    </source>
</evidence>
<dbReference type="Pfam" id="PF01546">
    <property type="entry name" value="Peptidase_M20"/>
    <property type="match status" value="1"/>
</dbReference>
<comment type="caution">
    <text evidence="4">The sequence shown here is derived from an EMBL/GenBank/DDBJ whole genome shotgun (WGS) entry which is preliminary data.</text>
</comment>
<dbReference type="Gene3D" id="3.30.70.360">
    <property type="match status" value="1"/>
</dbReference>
<dbReference type="PIRSF" id="PIRSF001235">
    <property type="entry name" value="Amidase_carbamoylase"/>
    <property type="match status" value="1"/>
</dbReference>
<evidence type="ECO:0000256" key="2">
    <source>
        <dbReference type="ARBA" id="ARBA00022801"/>
    </source>
</evidence>
<dbReference type="CDD" id="cd03884">
    <property type="entry name" value="M20_bAS"/>
    <property type="match status" value="1"/>
</dbReference>
<gene>
    <name evidence="4" type="ORF">QGM71_07175</name>
</gene>
<dbReference type="EMBL" id="JARZFX010000002">
    <property type="protein sequence ID" value="MEC5423281.1"/>
    <property type="molecule type" value="Genomic_DNA"/>
</dbReference>
<dbReference type="Pfam" id="PF07687">
    <property type="entry name" value="M20_dimer"/>
    <property type="match status" value="1"/>
</dbReference>
<keyword evidence="2 4" id="KW-0378">Hydrolase</keyword>
<organism evidence="4 5">
    <name type="scientific">Virgibacillus tibetensis</name>
    <dbReference type="NCBI Taxonomy" id="3042313"/>
    <lineage>
        <taxon>Bacteria</taxon>
        <taxon>Bacillati</taxon>
        <taxon>Bacillota</taxon>
        <taxon>Bacilli</taxon>
        <taxon>Bacillales</taxon>
        <taxon>Bacillaceae</taxon>
        <taxon>Virgibacillus</taxon>
    </lineage>
</organism>
<dbReference type="Proteomes" id="UP001335737">
    <property type="component" value="Unassembled WGS sequence"/>
</dbReference>
<protein>
    <submittedName>
        <fullName evidence="4">Zn-dependent hydrolase</fullName>
    </submittedName>
</protein>
<dbReference type="PANTHER" id="PTHR32494">
    <property type="entry name" value="ALLANTOATE DEIMINASE-RELATED"/>
    <property type="match status" value="1"/>
</dbReference>
<evidence type="ECO:0000313" key="5">
    <source>
        <dbReference type="Proteomes" id="UP001335737"/>
    </source>
</evidence>
<dbReference type="InterPro" id="IPR010158">
    <property type="entry name" value="Amidase_Cbmase"/>
</dbReference>
<dbReference type="SUPFAM" id="SSF55031">
    <property type="entry name" value="Bacterial exopeptidase dimerisation domain"/>
    <property type="match status" value="1"/>
</dbReference>
<dbReference type="Gene3D" id="3.40.630.10">
    <property type="entry name" value="Zn peptidases"/>
    <property type="match status" value="1"/>
</dbReference>
<dbReference type="PANTHER" id="PTHR32494:SF5">
    <property type="entry name" value="ALLANTOATE AMIDOHYDROLASE"/>
    <property type="match status" value="1"/>
</dbReference>
<dbReference type="RefSeq" id="WP_327606837.1">
    <property type="nucleotide sequence ID" value="NZ_JARZFX010000002.1"/>
</dbReference>
<dbReference type="GO" id="GO:0016787">
    <property type="term" value="F:hydrolase activity"/>
    <property type="evidence" value="ECO:0007669"/>
    <property type="project" value="UniProtKB-KW"/>
</dbReference>
<evidence type="ECO:0000259" key="3">
    <source>
        <dbReference type="Pfam" id="PF07687"/>
    </source>
</evidence>
<dbReference type="InterPro" id="IPR002933">
    <property type="entry name" value="Peptidase_M20"/>
</dbReference>
<proteinExistence type="inferred from homology"/>
<dbReference type="InterPro" id="IPR011650">
    <property type="entry name" value="Peptidase_M20_dimer"/>
</dbReference>
<sequence>MEKSSIHVNFERLKQTLDKSSQIGKIPDDGLRRLALSNDDKQMREVFVRWLELGGLDIRIDDIGNMYGRRSGLTDLPPVLIGSHLDTQPNGGRFDGILGVLTALEVLRTLNDNDIKTMRPIEIVNFTNEEGARFEPPLLGSGGIAEVFDRNFIYSRMDRNGNTFKEELEKIGFKGDSENRIKDIHSFLELHIEQGPVLENEQISIGAVEGIKGMSWFELRVIGEGGHAGPTPMAMRRDALMVAAKLILHIEEKGELSGPETSVTIGRMSVKPDVVNCIPEEVLFSLDIRHIDDNVRERLIDELKKELKEIAQGHKVQLEFNKLWEVKTSTFHPEIVNLICNGSKKLGYSVKRMFSGAGHDAKYINRIAPTSMIFLPSVGGKSHVEAELTLDSDIEKGANILLHSVLELSNYKESLS</sequence>
<accession>A0ABU6KDX2</accession>
<name>A0ABU6KDX2_9BACI</name>
<feature type="domain" description="Peptidase M20 dimerisation" evidence="3">
    <location>
        <begin position="210"/>
        <end position="312"/>
    </location>
</feature>
<dbReference type="SUPFAM" id="SSF53187">
    <property type="entry name" value="Zn-dependent exopeptidases"/>
    <property type="match status" value="1"/>
</dbReference>
<dbReference type="NCBIfam" id="TIGR01879">
    <property type="entry name" value="hydantase"/>
    <property type="match status" value="1"/>
</dbReference>